<dbReference type="Proteomes" id="UP001589750">
    <property type="component" value="Unassembled WGS sequence"/>
</dbReference>
<dbReference type="EMBL" id="JBHMDG010000004">
    <property type="protein sequence ID" value="MFB9312265.1"/>
    <property type="molecule type" value="Genomic_DNA"/>
</dbReference>
<dbReference type="PROSITE" id="PS50935">
    <property type="entry name" value="SSB"/>
    <property type="match status" value="1"/>
</dbReference>
<dbReference type="InterPro" id="IPR012340">
    <property type="entry name" value="NA-bd_OB-fold"/>
</dbReference>
<evidence type="ECO:0000313" key="4">
    <source>
        <dbReference type="Proteomes" id="UP001589750"/>
    </source>
</evidence>
<evidence type="ECO:0000256" key="1">
    <source>
        <dbReference type="ARBA" id="ARBA00023125"/>
    </source>
</evidence>
<reference evidence="3 4" key="1">
    <citation type="submission" date="2024-09" db="EMBL/GenBank/DDBJ databases">
        <authorList>
            <person name="Sun Q."/>
            <person name="Mori K."/>
        </authorList>
    </citation>
    <scope>NUCLEOTIDE SEQUENCE [LARGE SCALE GENOMIC DNA]</scope>
    <source>
        <strain evidence="3 4">JCM 9626</strain>
    </source>
</reference>
<dbReference type="SUPFAM" id="SSF50249">
    <property type="entry name" value="Nucleic acid-binding proteins"/>
    <property type="match status" value="1"/>
</dbReference>
<keyword evidence="4" id="KW-1185">Reference proteome</keyword>
<name>A0ABV5K6C6_9ACTN</name>
<organism evidence="3 4">
    <name type="scientific">Nocardioides plantarum</name>
    <dbReference type="NCBI Taxonomy" id="29299"/>
    <lineage>
        <taxon>Bacteria</taxon>
        <taxon>Bacillati</taxon>
        <taxon>Actinomycetota</taxon>
        <taxon>Actinomycetes</taxon>
        <taxon>Propionibacteriales</taxon>
        <taxon>Nocardioidaceae</taxon>
        <taxon>Nocardioides</taxon>
    </lineage>
</organism>
<comment type="caution">
    <text evidence="3">The sequence shown here is derived from an EMBL/GenBank/DDBJ whole genome shotgun (WGS) entry which is preliminary data.</text>
</comment>
<proteinExistence type="predicted"/>
<dbReference type="Pfam" id="PF00436">
    <property type="entry name" value="SSB"/>
    <property type="match status" value="1"/>
</dbReference>
<dbReference type="CDD" id="cd04496">
    <property type="entry name" value="SSB_OBF"/>
    <property type="match status" value="1"/>
</dbReference>
<gene>
    <name evidence="3" type="ORF">ACFFRI_04335</name>
</gene>
<dbReference type="GO" id="GO:0003677">
    <property type="term" value="F:DNA binding"/>
    <property type="evidence" value="ECO:0007669"/>
    <property type="project" value="UniProtKB-KW"/>
</dbReference>
<protein>
    <submittedName>
        <fullName evidence="3">Single-stranded DNA-binding protein</fullName>
    </submittedName>
</protein>
<sequence>MGAQRKAGGQEPAELGSQEAINEVRLVGRLSAVPEEKELPSGDTLVSFRVVVPRPPDPKRTTKVDALECVAWTSRAKRSVRSWRMGDVVEVDGELRRRFFRTGSGPASRVEVQVTKGRVVRRARTG</sequence>
<evidence type="ECO:0000313" key="3">
    <source>
        <dbReference type="EMBL" id="MFB9312265.1"/>
    </source>
</evidence>
<accession>A0ABV5K6C6</accession>
<keyword evidence="1 2" id="KW-0238">DNA-binding</keyword>
<dbReference type="RefSeq" id="WP_140010483.1">
    <property type="nucleotide sequence ID" value="NZ_JBHMDG010000004.1"/>
</dbReference>
<dbReference type="Gene3D" id="2.40.50.140">
    <property type="entry name" value="Nucleic acid-binding proteins"/>
    <property type="match status" value="1"/>
</dbReference>
<dbReference type="InterPro" id="IPR000424">
    <property type="entry name" value="Primosome_PriB/ssb"/>
</dbReference>
<evidence type="ECO:0000256" key="2">
    <source>
        <dbReference type="PROSITE-ProRule" id="PRU00252"/>
    </source>
</evidence>